<dbReference type="PANTHER" id="PTHR33420">
    <property type="entry name" value="FIMBRIAL SUBUNIT ELFA-RELATED"/>
    <property type="match status" value="1"/>
</dbReference>
<keyword evidence="4" id="KW-0281">Fimbrium</keyword>
<dbReference type="InterPro" id="IPR000259">
    <property type="entry name" value="Adhesion_dom_fimbrial"/>
</dbReference>
<dbReference type="SUPFAM" id="SSF49401">
    <property type="entry name" value="Bacterial adhesins"/>
    <property type="match status" value="1"/>
</dbReference>
<feature type="chain" id="PRO_5039914586" evidence="5">
    <location>
        <begin position="23"/>
        <end position="180"/>
    </location>
</feature>
<dbReference type="EMBL" id="JAMGZJ010000069">
    <property type="protein sequence ID" value="MCU6668258.1"/>
    <property type="molecule type" value="Genomic_DNA"/>
</dbReference>
<evidence type="ECO:0000256" key="4">
    <source>
        <dbReference type="ARBA" id="ARBA00023263"/>
    </source>
</evidence>
<proteinExistence type="inferred from homology"/>
<evidence type="ECO:0000313" key="7">
    <source>
        <dbReference type="EMBL" id="MCU6668258.1"/>
    </source>
</evidence>
<evidence type="ECO:0000256" key="3">
    <source>
        <dbReference type="ARBA" id="ARBA00022729"/>
    </source>
</evidence>
<evidence type="ECO:0000256" key="1">
    <source>
        <dbReference type="ARBA" id="ARBA00004561"/>
    </source>
</evidence>
<evidence type="ECO:0000256" key="2">
    <source>
        <dbReference type="ARBA" id="ARBA00006671"/>
    </source>
</evidence>
<dbReference type="GO" id="GO:0043709">
    <property type="term" value="P:cell adhesion involved in single-species biofilm formation"/>
    <property type="evidence" value="ECO:0007669"/>
    <property type="project" value="TreeGrafter"/>
</dbReference>
<reference evidence="7" key="1">
    <citation type="submission" date="2022-05" db="EMBL/GenBank/DDBJ databases">
        <title>Description of a novel species of Leclercia; Leclercia tamurae and the Proposal for a Novel Genus Silvania gen. nov. Containing Two Novel Species Silvania hatchlandensis sp. nov. and Silvania confinis sp. nov. Isolated from the Rhizosphere of Oak.</title>
        <authorList>
            <person name="Maddock D.W."/>
            <person name="Brady C.L."/>
            <person name="Denman S."/>
            <person name="Arnold D."/>
        </authorList>
    </citation>
    <scope>NUCLEOTIDE SEQUENCE</scope>
    <source>
        <strain evidence="7">H4N4</strain>
    </source>
</reference>
<feature type="signal peptide" evidence="5">
    <location>
        <begin position="1"/>
        <end position="22"/>
    </location>
</feature>
<comment type="subcellular location">
    <subcellularLocation>
        <location evidence="1">Fimbrium</location>
    </subcellularLocation>
</comment>
<evidence type="ECO:0000259" key="6">
    <source>
        <dbReference type="Pfam" id="PF00419"/>
    </source>
</evidence>
<protein>
    <submittedName>
        <fullName evidence="7">Type 1 fimbrial protein</fullName>
    </submittedName>
</protein>
<dbReference type="Gene3D" id="2.60.40.1090">
    <property type="entry name" value="Fimbrial-type adhesion domain"/>
    <property type="match status" value="1"/>
</dbReference>
<dbReference type="InterPro" id="IPR008966">
    <property type="entry name" value="Adhesion_dom_sf"/>
</dbReference>
<keyword evidence="8" id="KW-1185">Reference proteome</keyword>
<name>A0A9J6QFZ8_9ENTR</name>
<organism evidence="7 8">
    <name type="scientific">Silvania confinis</name>
    <dbReference type="NCBI Taxonomy" id="2926470"/>
    <lineage>
        <taxon>Bacteria</taxon>
        <taxon>Pseudomonadati</taxon>
        <taxon>Pseudomonadota</taxon>
        <taxon>Gammaproteobacteria</taxon>
        <taxon>Enterobacterales</taxon>
        <taxon>Enterobacteriaceae</taxon>
        <taxon>Silvania</taxon>
    </lineage>
</organism>
<keyword evidence="3 5" id="KW-0732">Signal</keyword>
<evidence type="ECO:0000313" key="8">
    <source>
        <dbReference type="Proteomes" id="UP001061282"/>
    </source>
</evidence>
<dbReference type="Proteomes" id="UP001061282">
    <property type="component" value="Unassembled WGS sequence"/>
</dbReference>
<dbReference type="AlphaFoldDB" id="A0A9J6QFZ8"/>
<dbReference type="Pfam" id="PF00419">
    <property type="entry name" value="Fimbrial"/>
    <property type="match status" value="1"/>
</dbReference>
<comment type="caution">
    <text evidence="7">The sequence shown here is derived from an EMBL/GenBank/DDBJ whole genome shotgun (WGS) entry which is preliminary data.</text>
</comment>
<dbReference type="PANTHER" id="PTHR33420:SF3">
    <property type="entry name" value="FIMBRIAL SUBUNIT ELFA"/>
    <property type="match status" value="1"/>
</dbReference>
<comment type="similarity">
    <text evidence="2">Belongs to the fimbrial protein family.</text>
</comment>
<evidence type="ECO:0000256" key="5">
    <source>
        <dbReference type="SAM" id="SignalP"/>
    </source>
</evidence>
<feature type="domain" description="Fimbrial-type adhesion" evidence="6">
    <location>
        <begin position="29"/>
        <end position="177"/>
    </location>
</feature>
<gene>
    <name evidence="7" type="ORF">M8013_05735</name>
</gene>
<dbReference type="RefSeq" id="WP_271266843.1">
    <property type="nucleotide sequence ID" value="NZ_JAMGZJ010000069.1"/>
</dbReference>
<dbReference type="InterPro" id="IPR036937">
    <property type="entry name" value="Adhesion_dom_fimbrial_sf"/>
</dbReference>
<dbReference type="GO" id="GO:0009289">
    <property type="term" value="C:pilus"/>
    <property type="evidence" value="ECO:0007669"/>
    <property type="project" value="UniProtKB-SubCell"/>
</dbReference>
<sequence>MKIKSLYLAILMLGLSSTSVLAADGTLKFMGNIGTSSCMVSNGDNAEINVPMGTVPVERLENDINGPAVGFAITLQGCKIGTYYLVLDGTSPSGQENVLALDEAGGDGVAQGVGIKVTDIADNPVTLSKQLDTVHDASVNITKENESGTFYLKAHYYAFDTDNLTAGVANATATFTIIQK</sequence>
<accession>A0A9J6QFZ8</accession>
<dbReference type="InterPro" id="IPR050263">
    <property type="entry name" value="Bact_Fimbrial_Adh_Pro"/>
</dbReference>